<dbReference type="AlphaFoldDB" id="A0A8S1VTC4"/>
<keyword evidence="2" id="KW-1185">Reference proteome</keyword>
<sequence>MDKEKKVEDDFTNLKDQIHILLYQLRSTVQQKAKYANVQRNVDSIKIDIEITQKSLSKQYKDKKKYSEKTIRTNKTIYFIYRQQVYDLQQQLDLNAIIYQQQQTNNSVEQVRILKNNLMDQDDRKTSVITIHDLRGCNIKRYLIIEGQYLIDWTKN</sequence>
<dbReference type="OrthoDB" id="305936at2759"/>
<evidence type="ECO:0000313" key="1">
    <source>
        <dbReference type="EMBL" id="CAD8180041.1"/>
    </source>
</evidence>
<comment type="caution">
    <text evidence="1">The sequence shown here is derived from an EMBL/GenBank/DDBJ whole genome shotgun (WGS) entry which is preliminary data.</text>
</comment>
<organism evidence="1 2">
    <name type="scientific">Paramecium pentaurelia</name>
    <dbReference type="NCBI Taxonomy" id="43138"/>
    <lineage>
        <taxon>Eukaryota</taxon>
        <taxon>Sar</taxon>
        <taxon>Alveolata</taxon>
        <taxon>Ciliophora</taxon>
        <taxon>Intramacronucleata</taxon>
        <taxon>Oligohymenophorea</taxon>
        <taxon>Peniculida</taxon>
        <taxon>Parameciidae</taxon>
        <taxon>Paramecium</taxon>
    </lineage>
</organism>
<proteinExistence type="predicted"/>
<gene>
    <name evidence="1" type="ORF">PPENT_87.1.T0730124</name>
</gene>
<dbReference type="Proteomes" id="UP000689195">
    <property type="component" value="Unassembled WGS sequence"/>
</dbReference>
<dbReference type="EMBL" id="CAJJDO010000073">
    <property type="protein sequence ID" value="CAD8180041.1"/>
    <property type="molecule type" value="Genomic_DNA"/>
</dbReference>
<reference evidence="1" key="1">
    <citation type="submission" date="2021-01" db="EMBL/GenBank/DDBJ databases">
        <authorList>
            <consortium name="Genoscope - CEA"/>
            <person name="William W."/>
        </authorList>
    </citation>
    <scope>NUCLEOTIDE SEQUENCE</scope>
</reference>
<name>A0A8S1VTC4_9CILI</name>
<evidence type="ECO:0000313" key="2">
    <source>
        <dbReference type="Proteomes" id="UP000689195"/>
    </source>
</evidence>
<protein>
    <submittedName>
        <fullName evidence="1">Uncharacterized protein</fullName>
    </submittedName>
</protein>
<accession>A0A8S1VTC4</accession>